<evidence type="ECO:0000313" key="4">
    <source>
        <dbReference type="Proteomes" id="UP001521222"/>
    </source>
</evidence>
<dbReference type="PRINTS" id="PR00792">
    <property type="entry name" value="PEPSIN"/>
</dbReference>
<feature type="domain" description="Peptidase A1" evidence="2">
    <location>
        <begin position="31"/>
        <end position="388"/>
    </location>
</feature>
<evidence type="ECO:0000259" key="2">
    <source>
        <dbReference type="PROSITE" id="PS51767"/>
    </source>
</evidence>
<evidence type="ECO:0000313" key="3">
    <source>
        <dbReference type="EMBL" id="KAL1595450.1"/>
    </source>
</evidence>
<keyword evidence="4" id="KW-1185">Reference proteome</keyword>
<dbReference type="Gene3D" id="2.40.70.10">
    <property type="entry name" value="Acid Proteases"/>
    <property type="match status" value="2"/>
</dbReference>
<protein>
    <recommendedName>
        <fullName evidence="2">Peptidase A1 domain-containing protein</fullName>
    </recommendedName>
</protein>
<name>A0ABR3QTF5_9PLEO</name>
<dbReference type="PANTHER" id="PTHR47966">
    <property type="entry name" value="BETA-SITE APP-CLEAVING ENZYME, ISOFORM A-RELATED"/>
    <property type="match status" value="1"/>
</dbReference>
<dbReference type="EMBL" id="JAKIXB020000032">
    <property type="protein sequence ID" value="KAL1595450.1"/>
    <property type="molecule type" value="Genomic_DNA"/>
</dbReference>
<dbReference type="InterPro" id="IPR033121">
    <property type="entry name" value="PEPTIDASE_A1"/>
</dbReference>
<comment type="caution">
    <text evidence="3">The sequence shown here is derived from an EMBL/GenBank/DDBJ whole genome shotgun (WGS) entry which is preliminary data.</text>
</comment>
<comment type="similarity">
    <text evidence="1">Belongs to the peptidase A1 family.</text>
</comment>
<gene>
    <name evidence="3" type="ORF">SLS59_008383</name>
</gene>
<evidence type="ECO:0000256" key="1">
    <source>
        <dbReference type="ARBA" id="ARBA00007447"/>
    </source>
</evidence>
<dbReference type="Proteomes" id="UP001521222">
    <property type="component" value="Unassembled WGS sequence"/>
</dbReference>
<proteinExistence type="inferred from homology"/>
<dbReference type="PROSITE" id="PS51767">
    <property type="entry name" value="PEPTIDASE_A1"/>
    <property type="match status" value="1"/>
</dbReference>
<organism evidence="3 4">
    <name type="scientific">Nothophoma quercina</name>
    <dbReference type="NCBI Taxonomy" id="749835"/>
    <lineage>
        <taxon>Eukaryota</taxon>
        <taxon>Fungi</taxon>
        <taxon>Dikarya</taxon>
        <taxon>Ascomycota</taxon>
        <taxon>Pezizomycotina</taxon>
        <taxon>Dothideomycetes</taxon>
        <taxon>Pleosporomycetidae</taxon>
        <taxon>Pleosporales</taxon>
        <taxon>Pleosporineae</taxon>
        <taxon>Didymellaceae</taxon>
        <taxon>Nothophoma</taxon>
    </lineage>
</organism>
<dbReference type="InterPro" id="IPR021109">
    <property type="entry name" value="Peptidase_aspartic_dom_sf"/>
</dbReference>
<accession>A0ABR3QTF5</accession>
<reference evidence="3 4" key="1">
    <citation type="submission" date="2024-02" db="EMBL/GenBank/DDBJ databases">
        <title>De novo assembly and annotation of 12 fungi associated with fruit tree decline syndrome in Ontario, Canada.</title>
        <authorList>
            <person name="Sulman M."/>
            <person name="Ellouze W."/>
            <person name="Ilyukhin E."/>
        </authorList>
    </citation>
    <scope>NUCLEOTIDE SEQUENCE [LARGE SCALE GENOMIC DNA]</scope>
    <source>
        <strain evidence="3 4">M97-236</strain>
    </source>
</reference>
<dbReference type="Pfam" id="PF00026">
    <property type="entry name" value="Asp"/>
    <property type="match status" value="1"/>
</dbReference>
<dbReference type="PANTHER" id="PTHR47966:SF1">
    <property type="entry name" value="ASPARTYL PROTEINASE"/>
    <property type="match status" value="1"/>
</dbReference>
<dbReference type="SUPFAM" id="SSF50630">
    <property type="entry name" value="Acid proteases"/>
    <property type="match status" value="1"/>
</dbReference>
<sequence>MSNLKRINVKPNPAYEKAGVASYASLLKKYDFAPTTAGPYQKIEQTKRSFKNAFRPKSKKETKPVLRKVEEDGQPGEVKAEDQQNDALYICPVEIAARGEHNLFDAKKSSSFKKVSGSSWKIKYGDGSTASGIVGTDNVTLGGLCVENQAIELASKLSAQFTKSAGDGLLGLAFGKINTVKPKGVATPVENMITQDDIQEDQELFTCYLGSWRDKDEEDKGESFYTFGYIDQEVLDRCGVEEPHWVGIDTTKGFWQFASPSASINGKIIDRGPNTAIADTGTTLALVSDDLCKQIYEAIPDAKFDEKNQGWVFPIGTPIEKLPQVTFAVGDKQFEVQKEDLGFAKVGNGMQYGGIQSRGDSKFDILGDTWLKAVYAIFDQGKKRFGCVQRTEENQNTAAAPSGGKK</sequence>
<dbReference type="InterPro" id="IPR001461">
    <property type="entry name" value="Aspartic_peptidase_A1"/>
</dbReference>